<dbReference type="GO" id="GO:0090560">
    <property type="term" value="F:2-(3-amino-3-carboxypropyl)histidine synthase activity"/>
    <property type="evidence" value="ECO:0007669"/>
    <property type="project" value="InterPro"/>
</dbReference>
<dbReference type="Gene3D" id="3.40.50.11840">
    <property type="entry name" value="Diphthamide synthesis DPH1/DPH2 domain 1"/>
    <property type="match status" value="1"/>
</dbReference>
<dbReference type="InterPro" id="IPR016435">
    <property type="entry name" value="DPH1/DPH2"/>
</dbReference>
<evidence type="ECO:0000313" key="1">
    <source>
        <dbReference type="EMBL" id="SVC57589.1"/>
    </source>
</evidence>
<gene>
    <name evidence="1" type="ORF">METZ01_LOCUS310443</name>
</gene>
<sequence>MLEKYDIELNRIVEEARKIDAKTIILQLPDGLKPEAIKLSKQIEELTGCSVTVW</sequence>
<reference evidence="1" key="1">
    <citation type="submission" date="2018-05" db="EMBL/GenBank/DDBJ databases">
        <authorList>
            <person name="Lanie J.A."/>
            <person name="Ng W.-L."/>
            <person name="Kazmierczak K.M."/>
            <person name="Andrzejewski T.M."/>
            <person name="Davidsen T.M."/>
            <person name="Wayne K.J."/>
            <person name="Tettelin H."/>
            <person name="Glass J.I."/>
            <person name="Rusch D."/>
            <person name="Podicherti R."/>
            <person name="Tsui H.-C.T."/>
            <person name="Winkler M.E."/>
        </authorList>
    </citation>
    <scope>NUCLEOTIDE SEQUENCE</scope>
</reference>
<name>A0A382N8U6_9ZZZZ</name>
<dbReference type="NCBIfam" id="TIGR00322">
    <property type="entry name" value="diphth2_R"/>
    <property type="match status" value="1"/>
</dbReference>
<dbReference type="AlphaFoldDB" id="A0A382N8U6"/>
<proteinExistence type="predicted"/>
<dbReference type="EMBL" id="UINC01098795">
    <property type="protein sequence ID" value="SVC57589.1"/>
    <property type="molecule type" value="Genomic_DNA"/>
</dbReference>
<dbReference type="InterPro" id="IPR042263">
    <property type="entry name" value="DPH1/DPH2_1"/>
</dbReference>
<protein>
    <submittedName>
        <fullName evidence="1">Uncharacterized protein</fullName>
    </submittedName>
</protein>
<feature type="non-terminal residue" evidence="1">
    <location>
        <position position="54"/>
    </location>
</feature>
<accession>A0A382N8U6</accession>
<organism evidence="1">
    <name type="scientific">marine metagenome</name>
    <dbReference type="NCBI Taxonomy" id="408172"/>
    <lineage>
        <taxon>unclassified sequences</taxon>
        <taxon>metagenomes</taxon>
        <taxon>ecological metagenomes</taxon>
    </lineage>
</organism>
<dbReference type="GO" id="GO:0017183">
    <property type="term" value="P:protein histidyl modification to diphthamide"/>
    <property type="evidence" value="ECO:0007669"/>
    <property type="project" value="InterPro"/>
</dbReference>